<name>A0AB40BQP6_DIOCR</name>
<feature type="zinc finger region" description="C3H1-type" evidence="5">
    <location>
        <begin position="246"/>
        <end position="276"/>
    </location>
</feature>
<dbReference type="RefSeq" id="XP_039129790.1">
    <property type="nucleotide sequence ID" value="XM_039273856.1"/>
</dbReference>
<evidence type="ECO:0000256" key="6">
    <source>
        <dbReference type="SAM" id="MobiDB-lite"/>
    </source>
</evidence>
<evidence type="ECO:0000256" key="3">
    <source>
        <dbReference type="ARBA" id="ARBA00022771"/>
    </source>
</evidence>
<dbReference type="InterPro" id="IPR036855">
    <property type="entry name" value="Znf_CCCH_sf"/>
</dbReference>
<accession>A0AB40BQP6</accession>
<keyword evidence="4 5" id="KW-0862">Zinc</keyword>
<protein>
    <submittedName>
        <fullName evidence="9">Zinc finger CCCH domain-containing protein 14-like</fullName>
    </submittedName>
</protein>
<feature type="domain" description="C3H1-type" evidence="7">
    <location>
        <begin position="246"/>
        <end position="276"/>
    </location>
</feature>
<dbReference type="InterPro" id="IPR045877">
    <property type="entry name" value="ZFP36-like"/>
</dbReference>
<reference evidence="9" key="1">
    <citation type="submission" date="2025-08" db="UniProtKB">
        <authorList>
            <consortium name="RefSeq"/>
        </authorList>
    </citation>
    <scope>IDENTIFICATION</scope>
</reference>
<dbReference type="PANTHER" id="PTHR12547">
    <property type="entry name" value="CCCH ZINC FINGER/TIS11-RELATED"/>
    <property type="match status" value="1"/>
</dbReference>
<evidence type="ECO:0000256" key="2">
    <source>
        <dbReference type="ARBA" id="ARBA00022737"/>
    </source>
</evidence>
<dbReference type="FunFam" id="4.10.1000.10:FF:000001">
    <property type="entry name" value="zinc finger CCCH domain-containing protein 15-like"/>
    <property type="match status" value="1"/>
</dbReference>
<dbReference type="GO" id="GO:0008270">
    <property type="term" value="F:zinc ion binding"/>
    <property type="evidence" value="ECO:0007669"/>
    <property type="project" value="UniProtKB-KW"/>
</dbReference>
<evidence type="ECO:0000256" key="4">
    <source>
        <dbReference type="ARBA" id="ARBA00022833"/>
    </source>
</evidence>
<dbReference type="AlphaFoldDB" id="A0AB40BQP6"/>
<proteinExistence type="predicted"/>
<evidence type="ECO:0000313" key="8">
    <source>
        <dbReference type="Proteomes" id="UP001515500"/>
    </source>
</evidence>
<dbReference type="PANTHER" id="PTHR12547:SF162">
    <property type="entry name" value="ZINC FINGER CCCH DOMAIN-CONTAINING PROTEIN 15"/>
    <property type="match status" value="1"/>
</dbReference>
<dbReference type="GO" id="GO:0003729">
    <property type="term" value="F:mRNA binding"/>
    <property type="evidence" value="ECO:0007669"/>
    <property type="project" value="InterPro"/>
</dbReference>
<gene>
    <name evidence="9" type="primary">LOC120265903</name>
</gene>
<feature type="compositionally biased region" description="Basic and acidic residues" evidence="6">
    <location>
        <begin position="89"/>
        <end position="116"/>
    </location>
</feature>
<feature type="zinc finger region" description="C3H1-type" evidence="5">
    <location>
        <begin position="208"/>
        <end position="236"/>
    </location>
</feature>
<sequence>MEGEITPTSTTPSSCCSFDYLLFRGDQSFQIQKRRLLREIDEMNCRYEECFHSAQLMMAEIDLLRNENRRLAAENLEFLFLIEELEAAETKAVSDPDHTPEAEKKEGDKNEIEGNDQKPTPPPISINGKGESRGGTPKSISIRSSGFLTVKSTPLSSRKAGSGARSGSGDANRTHRLRLPVSPIQGGDAETGEETSGEVELDVFDQGTVKTELCNKWGEMGYCPYGTRCQFAHGLGELRPVIRHPRYKTQLCRMLTSPDGSGCPYGHRCHFRHSLPKAL</sequence>
<dbReference type="SUPFAM" id="SSF90229">
    <property type="entry name" value="CCCH zinc finger"/>
    <property type="match status" value="2"/>
</dbReference>
<keyword evidence="8" id="KW-1185">Reference proteome</keyword>
<feature type="compositionally biased region" description="Low complexity" evidence="6">
    <location>
        <begin position="156"/>
        <end position="169"/>
    </location>
</feature>
<evidence type="ECO:0000259" key="7">
    <source>
        <dbReference type="PROSITE" id="PS50103"/>
    </source>
</evidence>
<dbReference type="Gene3D" id="4.10.1000.10">
    <property type="entry name" value="Zinc finger, CCCH-type"/>
    <property type="match status" value="2"/>
</dbReference>
<dbReference type="SMART" id="SM00356">
    <property type="entry name" value="ZnF_C3H1"/>
    <property type="match status" value="2"/>
</dbReference>
<dbReference type="GeneID" id="120265903"/>
<dbReference type="Pfam" id="PF00642">
    <property type="entry name" value="zf-CCCH"/>
    <property type="match status" value="1"/>
</dbReference>
<dbReference type="Proteomes" id="UP001515500">
    <property type="component" value="Chromosome 7"/>
</dbReference>
<keyword evidence="1 5" id="KW-0479">Metal-binding</keyword>
<evidence type="ECO:0000256" key="5">
    <source>
        <dbReference type="PROSITE-ProRule" id="PRU00723"/>
    </source>
</evidence>
<dbReference type="PROSITE" id="PS50103">
    <property type="entry name" value="ZF_C3H1"/>
    <property type="match status" value="2"/>
</dbReference>
<organism evidence="8 9">
    <name type="scientific">Dioscorea cayennensis subsp. rotundata</name>
    <name type="common">White Guinea yam</name>
    <name type="synonym">Dioscorea rotundata</name>
    <dbReference type="NCBI Taxonomy" id="55577"/>
    <lineage>
        <taxon>Eukaryota</taxon>
        <taxon>Viridiplantae</taxon>
        <taxon>Streptophyta</taxon>
        <taxon>Embryophyta</taxon>
        <taxon>Tracheophyta</taxon>
        <taxon>Spermatophyta</taxon>
        <taxon>Magnoliopsida</taxon>
        <taxon>Liliopsida</taxon>
        <taxon>Dioscoreales</taxon>
        <taxon>Dioscoreaceae</taxon>
        <taxon>Dioscorea</taxon>
    </lineage>
</organism>
<feature type="domain" description="C3H1-type" evidence="7">
    <location>
        <begin position="208"/>
        <end position="236"/>
    </location>
</feature>
<keyword evidence="2" id="KW-0677">Repeat</keyword>
<dbReference type="InterPro" id="IPR000571">
    <property type="entry name" value="Znf_CCCH"/>
</dbReference>
<evidence type="ECO:0000256" key="1">
    <source>
        <dbReference type="ARBA" id="ARBA00022723"/>
    </source>
</evidence>
<feature type="region of interest" description="Disordered" evidence="6">
    <location>
        <begin position="89"/>
        <end position="194"/>
    </location>
</feature>
<keyword evidence="3 5" id="KW-0863">Zinc-finger</keyword>
<evidence type="ECO:0000313" key="9">
    <source>
        <dbReference type="RefSeq" id="XP_039129790.1"/>
    </source>
</evidence>
<feature type="compositionally biased region" description="Polar residues" evidence="6">
    <location>
        <begin position="138"/>
        <end position="155"/>
    </location>
</feature>